<proteinExistence type="predicted"/>
<name>A0ABQ1Y9E7_9BACL</name>
<feature type="compositionally biased region" description="Acidic residues" evidence="1">
    <location>
        <begin position="183"/>
        <end position="195"/>
    </location>
</feature>
<dbReference type="Proteomes" id="UP000659344">
    <property type="component" value="Unassembled WGS sequence"/>
</dbReference>
<dbReference type="EMBL" id="BMFT01000001">
    <property type="protein sequence ID" value="GGH17136.1"/>
    <property type="molecule type" value="Genomic_DNA"/>
</dbReference>
<protein>
    <submittedName>
        <fullName evidence="2">Uncharacterized protein</fullName>
    </submittedName>
</protein>
<evidence type="ECO:0000313" key="2">
    <source>
        <dbReference type="EMBL" id="GGH17136.1"/>
    </source>
</evidence>
<comment type="caution">
    <text evidence="2">The sequence shown here is derived from an EMBL/GenBank/DDBJ whole genome shotgun (WGS) entry which is preliminary data.</text>
</comment>
<keyword evidence="3" id="KW-1185">Reference proteome</keyword>
<evidence type="ECO:0000313" key="3">
    <source>
        <dbReference type="Proteomes" id="UP000659344"/>
    </source>
</evidence>
<gene>
    <name evidence="2" type="ORF">GCM10008013_12310</name>
</gene>
<accession>A0ABQ1Y9E7</accession>
<feature type="compositionally biased region" description="Basic and acidic residues" evidence="1">
    <location>
        <begin position="107"/>
        <end position="127"/>
    </location>
</feature>
<feature type="compositionally biased region" description="Acidic residues" evidence="1">
    <location>
        <begin position="145"/>
        <end position="157"/>
    </location>
</feature>
<reference evidence="3" key="1">
    <citation type="journal article" date="2019" name="Int. J. Syst. Evol. Microbiol.">
        <title>The Global Catalogue of Microorganisms (GCM) 10K type strain sequencing project: providing services to taxonomists for standard genome sequencing and annotation.</title>
        <authorList>
            <consortium name="The Broad Institute Genomics Platform"/>
            <consortium name="The Broad Institute Genome Sequencing Center for Infectious Disease"/>
            <person name="Wu L."/>
            <person name="Ma J."/>
        </authorList>
    </citation>
    <scope>NUCLEOTIDE SEQUENCE [LARGE SCALE GENOMIC DNA]</scope>
    <source>
        <strain evidence="3">CGMCC 1.12769</strain>
    </source>
</reference>
<evidence type="ECO:0000256" key="1">
    <source>
        <dbReference type="SAM" id="MobiDB-lite"/>
    </source>
</evidence>
<organism evidence="2 3">
    <name type="scientific">Paenibacillus segetis</name>
    <dbReference type="NCBI Taxonomy" id="1325360"/>
    <lineage>
        <taxon>Bacteria</taxon>
        <taxon>Bacillati</taxon>
        <taxon>Bacillota</taxon>
        <taxon>Bacilli</taxon>
        <taxon>Bacillales</taxon>
        <taxon>Paenibacillaceae</taxon>
        <taxon>Paenibacillus</taxon>
    </lineage>
</organism>
<sequence length="268" mass="30017">MKDMGKDFARFTAEVAKGISIKETSVEVKLQIPLKEAQKHLVFLSQSQGEKLHVYLGDPQASFDFDEDKENDPMYQKHTGRWTTADSSGVVTKVEEKEEDENQAKLFDQESGQRVEDNQDSADKVESESSEDSTDGNVDVLNPEDQQDGSDIGEDIPDWMREGAGDQEMSFTDEEGSNPLDNDNSDTGEGTGDDVDISKEQLEEFILQKRPSFPDVDLDFPSFVEKRRDGATWLGLSKELGIPSSQLNTKFKKYKDQVKKLMKDNGAA</sequence>
<feature type="region of interest" description="Disordered" evidence="1">
    <location>
        <begin position="63"/>
        <end position="198"/>
    </location>
</feature>